<dbReference type="EMBL" id="QJKJ01009172">
    <property type="protein sequence ID" value="RDX77429.1"/>
    <property type="molecule type" value="Genomic_DNA"/>
</dbReference>
<evidence type="ECO:0000313" key="1">
    <source>
        <dbReference type="EMBL" id="RDX77429.1"/>
    </source>
</evidence>
<dbReference type="Proteomes" id="UP000257109">
    <property type="component" value="Unassembled WGS sequence"/>
</dbReference>
<accession>A0A371FGJ7</accession>
<evidence type="ECO:0000313" key="2">
    <source>
        <dbReference type="Proteomes" id="UP000257109"/>
    </source>
</evidence>
<proteinExistence type="predicted"/>
<organism evidence="1 2">
    <name type="scientific">Mucuna pruriens</name>
    <name type="common">Velvet bean</name>
    <name type="synonym">Dolichos pruriens</name>
    <dbReference type="NCBI Taxonomy" id="157652"/>
    <lineage>
        <taxon>Eukaryota</taxon>
        <taxon>Viridiplantae</taxon>
        <taxon>Streptophyta</taxon>
        <taxon>Embryophyta</taxon>
        <taxon>Tracheophyta</taxon>
        <taxon>Spermatophyta</taxon>
        <taxon>Magnoliopsida</taxon>
        <taxon>eudicotyledons</taxon>
        <taxon>Gunneridae</taxon>
        <taxon>Pentapetalae</taxon>
        <taxon>rosids</taxon>
        <taxon>fabids</taxon>
        <taxon>Fabales</taxon>
        <taxon>Fabaceae</taxon>
        <taxon>Papilionoideae</taxon>
        <taxon>50 kb inversion clade</taxon>
        <taxon>NPAAA clade</taxon>
        <taxon>indigoferoid/millettioid clade</taxon>
        <taxon>Phaseoleae</taxon>
        <taxon>Mucuna</taxon>
    </lineage>
</organism>
<dbReference type="OrthoDB" id="2919534at2759"/>
<protein>
    <submittedName>
        <fullName evidence="1">Uncharacterized protein</fullName>
    </submittedName>
</protein>
<name>A0A371FGJ7_MUCPR</name>
<keyword evidence="2" id="KW-1185">Reference proteome</keyword>
<comment type="caution">
    <text evidence="1">The sequence shown here is derived from an EMBL/GenBank/DDBJ whole genome shotgun (WGS) entry which is preliminary data.</text>
</comment>
<dbReference type="AlphaFoldDB" id="A0A371FGJ7"/>
<sequence>MFQKLGLPISNLEECSGTMFRFVGEQVEIKGTIEIETVFKTGTSACSIPVSYTVVNVWASYNIIVRRPALNKLKVVVCTPHLCMKYPMGREADKKIVRKCYEHSLKVGPKPVDGNKDFLEDLGSHPAKELKEVQISPSKLHRMKIGMALDMESKGCLICFLTKNRDVFAWSSTDMLRIDPNVLCHRLSIALGTRPIT</sequence>
<feature type="non-terminal residue" evidence="1">
    <location>
        <position position="1"/>
    </location>
</feature>
<gene>
    <name evidence="1" type="ORF">CR513_42444</name>
</gene>
<reference evidence="1" key="1">
    <citation type="submission" date="2018-05" db="EMBL/GenBank/DDBJ databases">
        <title>Draft genome of Mucuna pruriens seed.</title>
        <authorList>
            <person name="Nnadi N.E."/>
            <person name="Vos R."/>
            <person name="Hasami M.H."/>
            <person name="Devisetty U.K."/>
            <person name="Aguiy J.C."/>
        </authorList>
    </citation>
    <scope>NUCLEOTIDE SEQUENCE [LARGE SCALE GENOMIC DNA]</scope>
    <source>
        <strain evidence="1">JCA_2017</strain>
    </source>
</reference>